<evidence type="ECO:0000313" key="3">
    <source>
        <dbReference type="Proteomes" id="UP000054107"/>
    </source>
</evidence>
<dbReference type="AlphaFoldDB" id="A0A0B7N5S2"/>
<feature type="region of interest" description="Disordered" evidence="1">
    <location>
        <begin position="46"/>
        <end position="69"/>
    </location>
</feature>
<reference evidence="2 3" key="1">
    <citation type="submission" date="2014-09" db="EMBL/GenBank/DDBJ databases">
        <authorList>
            <person name="Ellenberger Sabrina"/>
        </authorList>
    </citation>
    <scope>NUCLEOTIDE SEQUENCE [LARGE SCALE GENOMIC DNA]</scope>
    <source>
        <strain evidence="2 3">CBS 412.66</strain>
    </source>
</reference>
<organism evidence="2 3">
    <name type="scientific">Parasitella parasitica</name>
    <dbReference type="NCBI Taxonomy" id="35722"/>
    <lineage>
        <taxon>Eukaryota</taxon>
        <taxon>Fungi</taxon>
        <taxon>Fungi incertae sedis</taxon>
        <taxon>Mucoromycota</taxon>
        <taxon>Mucoromycotina</taxon>
        <taxon>Mucoromycetes</taxon>
        <taxon>Mucorales</taxon>
        <taxon>Mucorineae</taxon>
        <taxon>Mucoraceae</taxon>
        <taxon>Parasitella</taxon>
    </lineage>
</organism>
<proteinExistence type="predicted"/>
<accession>A0A0B7N5S2</accession>
<sequence length="69" mass="7408">MNNNIMNTNMSTLYYSKHAGPSNSNSSITEQAAIEQSTTDIQNIAIDTNPAPMPTNPTDTISTSKPSYA</sequence>
<evidence type="ECO:0000313" key="2">
    <source>
        <dbReference type="EMBL" id="CEP10820.1"/>
    </source>
</evidence>
<keyword evidence="3" id="KW-1185">Reference proteome</keyword>
<protein>
    <submittedName>
        <fullName evidence="2">Uncharacterized protein</fullName>
    </submittedName>
</protein>
<evidence type="ECO:0000256" key="1">
    <source>
        <dbReference type="SAM" id="MobiDB-lite"/>
    </source>
</evidence>
<gene>
    <name evidence="2" type="primary">PARPA_04602.1 scaffold 14651</name>
</gene>
<feature type="compositionally biased region" description="Polar residues" evidence="1">
    <location>
        <begin position="56"/>
        <end position="69"/>
    </location>
</feature>
<name>A0A0B7N5S2_9FUNG</name>
<dbReference type="Proteomes" id="UP000054107">
    <property type="component" value="Unassembled WGS sequence"/>
</dbReference>
<dbReference type="EMBL" id="LN725377">
    <property type="protein sequence ID" value="CEP10820.1"/>
    <property type="molecule type" value="Genomic_DNA"/>
</dbReference>